<gene>
    <name evidence="10" type="ORF">J2W36_005245</name>
</gene>
<comment type="pathway">
    <text evidence="3">Amino-acid biosynthesis; L-valine biosynthesis; L-valine from pyruvate: step 4/4.</text>
</comment>
<comment type="catalytic activity">
    <reaction evidence="8">
        <text>L-isoleucine + 2-oxoglutarate = (S)-3-methyl-2-oxopentanoate + L-glutamate</text>
        <dbReference type="Rhea" id="RHEA:24801"/>
        <dbReference type="ChEBI" id="CHEBI:16810"/>
        <dbReference type="ChEBI" id="CHEBI:29985"/>
        <dbReference type="ChEBI" id="CHEBI:35146"/>
        <dbReference type="ChEBI" id="CHEBI:58045"/>
        <dbReference type="EC" id="2.6.1.42"/>
    </reaction>
</comment>
<comment type="catalytic activity">
    <reaction evidence="7">
        <text>L-valine + 2-oxoglutarate = 3-methyl-2-oxobutanoate + L-glutamate</text>
        <dbReference type="Rhea" id="RHEA:24813"/>
        <dbReference type="ChEBI" id="CHEBI:11851"/>
        <dbReference type="ChEBI" id="CHEBI:16810"/>
        <dbReference type="ChEBI" id="CHEBI:29985"/>
        <dbReference type="ChEBI" id="CHEBI:57762"/>
        <dbReference type="EC" id="2.6.1.42"/>
    </reaction>
</comment>
<evidence type="ECO:0000256" key="3">
    <source>
        <dbReference type="ARBA" id="ARBA00004931"/>
    </source>
</evidence>
<dbReference type="Gene3D" id="3.20.10.10">
    <property type="entry name" value="D-amino Acid Aminotransferase, subunit A, domain 2"/>
    <property type="match status" value="1"/>
</dbReference>
<comment type="function">
    <text evidence="1">Acts on leucine, isoleucine and valine.</text>
</comment>
<dbReference type="RefSeq" id="WP_307692693.1">
    <property type="nucleotide sequence ID" value="NZ_JAUSRO010000025.1"/>
</dbReference>
<dbReference type="InterPro" id="IPR043131">
    <property type="entry name" value="BCAT-like_N"/>
</dbReference>
<keyword evidence="10" id="KW-0808">Transferase</keyword>
<dbReference type="InterPro" id="IPR036038">
    <property type="entry name" value="Aminotransferase-like"/>
</dbReference>
<dbReference type="SUPFAM" id="SSF56752">
    <property type="entry name" value="D-aminoacid aminotransferase-like PLP-dependent enzymes"/>
    <property type="match status" value="1"/>
</dbReference>
<dbReference type="InterPro" id="IPR043132">
    <property type="entry name" value="BCAT-like_C"/>
</dbReference>
<comment type="pathway">
    <text evidence="2">Amino-acid biosynthesis; L-isoleucine biosynthesis; L-isoleucine from 2-oxobutanoate: step 4/4.</text>
</comment>
<dbReference type="GO" id="GO:0004084">
    <property type="term" value="F:branched-chain-amino-acid transaminase activity"/>
    <property type="evidence" value="ECO:0007669"/>
    <property type="project" value="UniProtKB-EC"/>
</dbReference>
<comment type="pathway">
    <text evidence="4">Amino-acid biosynthesis; L-leucine biosynthesis; L-leucine from 3-methyl-2-oxobutanoate: step 4/4.</text>
</comment>
<keyword evidence="11" id="KW-1185">Reference proteome</keyword>
<evidence type="ECO:0000256" key="7">
    <source>
        <dbReference type="ARBA" id="ARBA00048212"/>
    </source>
</evidence>
<evidence type="ECO:0000256" key="5">
    <source>
        <dbReference type="ARBA" id="ARBA00009320"/>
    </source>
</evidence>
<dbReference type="InterPro" id="IPR001544">
    <property type="entry name" value="Aminotrans_IV"/>
</dbReference>
<comment type="similarity">
    <text evidence="5">Belongs to the class-IV pyridoxal-phosphate-dependent aminotransferase family.</text>
</comment>
<dbReference type="EMBL" id="JAUSRO010000025">
    <property type="protein sequence ID" value="MDP9902964.1"/>
    <property type="molecule type" value="Genomic_DNA"/>
</dbReference>
<evidence type="ECO:0000313" key="11">
    <source>
        <dbReference type="Proteomes" id="UP001226867"/>
    </source>
</evidence>
<evidence type="ECO:0000256" key="4">
    <source>
        <dbReference type="ARBA" id="ARBA00005072"/>
    </source>
</evidence>
<dbReference type="PANTHER" id="PTHR42743">
    <property type="entry name" value="AMINO-ACID AMINOTRANSFERASE"/>
    <property type="match status" value="1"/>
</dbReference>
<name>A0ABT9SF16_9BURK</name>
<organism evidence="10 11">
    <name type="scientific">Variovorax ginsengisoli</name>
    <dbReference type="NCBI Taxonomy" id="363844"/>
    <lineage>
        <taxon>Bacteria</taxon>
        <taxon>Pseudomonadati</taxon>
        <taxon>Pseudomonadota</taxon>
        <taxon>Betaproteobacteria</taxon>
        <taxon>Burkholderiales</taxon>
        <taxon>Comamonadaceae</taxon>
        <taxon>Variovorax</taxon>
    </lineage>
</organism>
<protein>
    <recommendedName>
        <fullName evidence="6">branched-chain-amino-acid transaminase</fullName>
        <ecNumber evidence="6">2.6.1.42</ecNumber>
    </recommendedName>
</protein>
<dbReference type="Proteomes" id="UP001226867">
    <property type="component" value="Unassembled WGS sequence"/>
</dbReference>
<evidence type="ECO:0000256" key="8">
    <source>
        <dbReference type="ARBA" id="ARBA00048798"/>
    </source>
</evidence>
<dbReference type="Gene3D" id="3.30.470.10">
    <property type="match status" value="1"/>
</dbReference>
<keyword evidence="10" id="KW-0032">Aminotransferase</keyword>
<evidence type="ECO:0000256" key="2">
    <source>
        <dbReference type="ARBA" id="ARBA00004824"/>
    </source>
</evidence>
<evidence type="ECO:0000256" key="9">
    <source>
        <dbReference type="ARBA" id="ARBA00049229"/>
    </source>
</evidence>
<dbReference type="EC" id="2.6.1.42" evidence="6"/>
<dbReference type="PANTHER" id="PTHR42743:SF11">
    <property type="entry name" value="AMINODEOXYCHORISMATE LYASE"/>
    <property type="match status" value="1"/>
</dbReference>
<sequence length="322" mass="34727">MPAQADSALSKISKTSSQAYTPDDRNDAVLVYVNGNFVPRHQATVSVFDAGYVCGDGVWEGVRLVDGRIVSFDAHIDRLWEGAQSISLDIGMTKDQIKKVVIDTFLRNGMRDGAHARLMVTRGVKKTPNQDPRFIIGSATIVCVAEHKVVTPEAKQKGLKLFTSTFRCSGPDVFDLRLNSHSRLNFIQALIQAIQAGADEALMLDPNGFVASCNSTNFFIVRNGALWTSSGRYCFNGITRATIARLAREAGIPVFEGDFTLAEVYAADEAFVTGTLAGITPVQAVDGRALVPGGPLTQRLDALYRAYIASATEAHGMLPAAL</sequence>
<comment type="caution">
    <text evidence="10">The sequence shown here is derived from an EMBL/GenBank/DDBJ whole genome shotgun (WGS) entry which is preliminary data.</text>
</comment>
<evidence type="ECO:0000256" key="1">
    <source>
        <dbReference type="ARBA" id="ARBA00003109"/>
    </source>
</evidence>
<reference evidence="10 11" key="1">
    <citation type="submission" date="2023-07" db="EMBL/GenBank/DDBJ databases">
        <title>Sorghum-associated microbial communities from plants grown in Nebraska, USA.</title>
        <authorList>
            <person name="Schachtman D."/>
        </authorList>
    </citation>
    <scope>NUCLEOTIDE SEQUENCE [LARGE SCALE GENOMIC DNA]</scope>
    <source>
        <strain evidence="10 11">DS1607</strain>
    </source>
</reference>
<comment type="catalytic activity">
    <reaction evidence="9">
        <text>L-leucine + 2-oxoglutarate = 4-methyl-2-oxopentanoate + L-glutamate</text>
        <dbReference type="Rhea" id="RHEA:18321"/>
        <dbReference type="ChEBI" id="CHEBI:16810"/>
        <dbReference type="ChEBI" id="CHEBI:17865"/>
        <dbReference type="ChEBI" id="CHEBI:29985"/>
        <dbReference type="ChEBI" id="CHEBI:57427"/>
        <dbReference type="EC" id="2.6.1.42"/>
    </reaction>
</comment>
<evidence type="ECO:0000313" key="10">
    <source>
        <dbReference type="EMBL" id="MDP9902964.1"/>
    </source>
</evidence>
<evidence type="ECO:0000256" key="6">
    <source>
        <dbReference type="ARBA" id="ARBA00013053"/>
    </source>
</evidence>
<dbReference type="Pfam" id="PF01063">
    <property type="entry name" value="Aminotran_4"/>
    <property type="match status" value="1"/>
</dbReference>
<proteinExistence type="inferred from homology"/>
<accession>A0ABT9SF16</accession>
<dbReference type="InterPro" id="IPR050571">
    <property type="entry name" value="Class-IV_PLP-Dep_Aminotrnsfr"/>
</dbReference>